<proteinExistence type="predicted"/>
<dbReference type="Proteomes" id="UP000886998">
    <property type="component" value="Unassembled WGS sequence"/>
</dbReference>
<reference evidence="1" key="1">
    <citation type="submission" date="2020-08" db="EMBL/GenBank/DDBJ databases">
        <title>Multicomponent nature underlies the extraordinary mechanical properties of spider dragline silk.</title>
        <authorList>
            <person name="Kono N."/>
            <person name="Nakamura H."/>
            <person name="Mori M."/>
            <person name="Yoshida Y."/>
            <person name="Ohtoshi R."/>
            <person name="Malay A.D."/>
            <person name="Moran D.A.P."/>
            <person name="Tomita M."/>
            <person name="Numata K."/>
            <person name="Arakawa K."/>
        </authorList>
    </citation>
    <scope>NUCLEOTIDE SEQUENCE</scope>
</reference>
<dbReference type="EMBL" id="BMAV01022471">
    <property type="protein sequence ID" value="GFY77452.1"/>
    <property type="molecule type" value="Genomic_DNA"/>
</dbReference>
<comment type="caution">
    <text evidence="1">The sequence shown here is derived from an EMBL/GenBank/DDBJ whole genome shotgun (WGS) entry which is preliminary data.</text>
</comment>
<sequence length="89" mass="10646">MRQAWYRKPGTEKQYCSRSTRRALEETRNELRTTFLIKRLSRSSARNRISLENLARPRKRFWLHPLTISSSIREVPSESRTQSSTLSRH</sequence>
<organism evidence="1 2">
    <name type="scientific">Trichonephila inaurata madagascariensis</name>
    <dbReference type="NCBI Taxonomy" id="2747483"/>
    <lineage>
        <taxon>Eukaryota</taxon>
        <taxon>Metazoa</taxon>
        <taxon>Ecdysozoa</taxon>
        <taxon>Arthropoda</taxon>
        <taxon>Chelicerata</taxon>
        <taxon>Arachnida</taxon>
        <taxon>Araneae</taxon>
        <taxon>Araneomorphae</taxon>
        <taxon>Entelegynae</taxon>
        <taxon>Araneoidea</taxon>
        <taxon>Nephilidae</taxon>
        <taxon>Trichonephila</taxon>
        <taxon>Trichonephila inaurata</taxon>
    </lineage>
</organism>
<dbReference type="AlphaFoldDB" id="A0A8X7CU20"/>
<accession>A0A8X7CU20</accession>
<name>A0A8X7CU20_9ARAC</name>
<keyword evidence="2" id="KW-1185">Reference proteome</keyword>
<evidence type="ECO:0000313" key="1">
    <source>
        <dbReference type="EMBL" id="GFY77452.1"/>
    </source>
</evidence>
<protein>
    <submittedName>
        <fullName evidence="1">Uncharacterized protein</fullName>
    </submittedName>
</protein>
<evidence type="ECO:0000313" key="2">
    <source>
        <dbReference type="Proteomes" id="UP000886998"/>
    </source>
</evidence>
<gene>
    <name evidence="1" type="ORF">TNIN_302341</name>
</gene>